<evidence type="ECO:0000313" key="3">
    <source>
        <dbReference type="Proteomes" id="UP000620124"/>
    </source>
</evidence>
<evidence type="ECO:0000313" key="2">
    <source>
        <dbReference type="EMBL" id="KAF7369461.1"/>
    </source>
</evidence>
<dbReference type="Proteomes" id="UP000620124">
    <property type="component" value="Unassembled WGS sequence"/>
</dbReference>
<accession>A0A8H7DFF0</accession>
<feature type="region of interest" description="Disordered" evidence="1">
    <location>
        <begin position="1"/>
        <end position="43"/>
    </location>
</feature>
<evidence type="ECO:0000256" key="1">
    <source>
        <dbReference type="SAM" id="MobiDB-lite"/>
    </source>
</evidence>
<name>A0A8H7DFF0_9AGAR</name>
<organism evidence="2 3">
    <name type="scientific">Mycena venus</name>
    <dbReference type="NCBI Taxonomy" id="2733690"/>
    <lineage>
        <taxon>Eukaryota</taxon>
        <taxon>Fungi</taxon>
        <taxon>Dikarya</taxon>
        <taxon>Basidiomycota</taxon>
        <taxon>Agaricomycotina</taxon>
        <taxon>Agaricomycetes</taxon>
        <taxon>Agaricomycetidae</taxon>
        <taxon>Agaricales</taxon>
        <taxon>Marasmiineae</taxon>
        <taxon>Mycenaceae</taxon>
        <taxon>Mycena</taxon>
    </lineage>
</organism>
<dbReference type="OrthoDB" id="3222453at2759"/>
<feature type="compositionally biased region" description="Polar residues" evidence="1">
    <location>
        <begin position="1"/>
        <end position="17"/>
    </location>
</feature>
<proteinExistence type="predicted"/>
<keyword evidence="3" id="KW-1185">Reference proteome</keyword>
<dbReference type="AlphaFoldDB" id="A0A8H7DFF0"/>
<dbReference type="EMBL" id="JACAZI010000002">
    <property type="protein sequence ID" value="KAF7369461.1"/>
    <property type="molecule type" value="Genomic_DNA"/>
</dbReference>
<protein>
    <submittedName>
        <fullName evidence="2">Pleiotropic drug resistance ABC transporter protein</fullName>
    </submittedName>
</protein>
<reference evidence="2" key="1">
    <citation type="submission" date="2020-05" db="EMBL/GenBank/DDBJ databases">
        <title>Mycena genomes resolve the evolution of fungal bioluminescence.</title>
        <authorList>
            <person name="Tsai I.J."/>
        </authorList>
    </citation>
    <scope>NUCLEOTIDE SEQUENCE</scope>
    <source>
        <strain evidence="2">CCC161011</strain>
    </source>
</reference>
<comment type="caution">
    <text evidence="2">The sequence shown here is derived from an EMBL/GenBank/DDBJ whole genome shotgun (WGS) entry which is preliminary data.</text>
</comment>
<sequence length="414" mass="44923">MDAPQTTANTERSTTSGAPPADTGLTSRTSKPNPGKMDAASATSLALRLPESIEAQPSVSERTSILFPSDLSRDSEREYGSRGLFRNSEGSRFAGGQLNWVAGDFTPDSGLPKISSIYIADEESEVAIYCSQLRRQKRGFPLHVPGPQETSSKEYRKRGVAIGDVGRITPEGCFDFFFNIYLPADHPIHNNDVPEHFLSVTSLRTPRSVSPGFSVPHCHSAYSGFPGGGFGFNCRPPQGAILALPYGSRLEKLLSLQPMRIYAATHAKSWFKYINGRRGRELDGPVYLVTGCEKAQSWGMASFHNVGETFELAFTPVPAGVGQYVWRGNPAQKKSYHPSTIIDAPWNQTMFIHALTISPGTGFWAWLLGRIQIGDIVDMQSPLGSAGGNLTSHVPGSSLLSWVAGLSRGRAITM</sequence>
<gene>
    <name evidence="2" type="ORF">MVEN_00275700</name>
</gene>